<evidence type="ECO:0000256" key="1">
    <source>
        <dbReference type="SAM" id="MobiDB-lite"/>
    </source>
</evidence>
<dbReference type="AlphaFoldDB" id="A0AAF0Y5K4"/>
<evidence type="ECO:0000313" key="3">
    <source>
        <dbReference type="EMBL" id="WOO79772.1"/>
    </source>
</evidence>
<protein>
    <submittedName>
        <fullName evidence="3">Uncharacterized protein</fullName>
    </submittedName>
</protein>
<feature type="region of interest" description="Disordered" evidence="1">
    <location>
        <begin position="1"/>
        <end position="38"/>
    </location>
</feature>
<dbReference type="EMBL" id="CP086715">
    <property type="protein sequence ID" value="WOO79772.1"/>
    <property type="molecule type" value="Genomic_DNA"/>
</dbReference>
<feature type="transmembrane region" description="Helical" evidence="2">
    <location>
        <begin position="45"/>
        <end position="65"/>
    </location>
</feature>
<name>A0AAF0Y5K4_9TREE</name>
<keyword evidence="2" id="KW-1133">Transmembrane helix</keyword>
<organism evidence="3 4">
    <name type="scientific">Vanrija pseudolonga</name>
    <dbReference type="NCBI Taxonomy" id="143232"/>
    <lineage>
        <taxon>Eukaryota</taxon>
        <taxon>Fungi</taxon>
        <taxon>Dikarya</taxon>
        <taxon>Basidiomycota</taxon>
        <taxon>Agaricomycotina</taxon>
        <taxon>Tremellomycetes</taxon>
        <taxon>Trichosporonales</taxon>
        <taxon>Trichosporonaceae</taxon>
        <taxon>Vanrija</taxon>
    </lineage>
</organism>
<keyword evidence="2" id="KW-0472">Membrane</keyword>
<keyword evidence="4" id="KW-1185">Reference proteome</keyword>
<proteinExistence type="predicted"/>
<accession>A0AAF0Y5K4</accession>
<evidence type="ECO:0000313" key="4">
    <source>
        <dbReference type="Proteomes" id="UP000827549"/>
    </source>
</evidence>
<dbReference type="GeneID" id="87806532"/>
<dbReference type="Proteomes" id="UP000827549">
    <property type="component" value="Chromosome 2"/>
</dbReference>
<reference evidence="3" key="1">
    <citation type="submission" date="2023-10" db="EMBL/GenBank/DDBJ databases">
        <authorList>
            <person name="Noh H."/>
        </authorList>
    </citation>
    <scope>NUCLEOTIDE SEQUENCE</scope>
    <source>
        <strain evidence="3">DUCC4014</strain>
    </source>
</reference>
<evidence type="ECO:0000256" key="2">
    <source>
        <dbReference type="SAM" id="Phobius"/>
    </source>
</evidence>
<keyword evidence="2" id="KW-0812">Transmembrane</keyword>
<sequence length="581" mass="62997">MAPSAQYQPLATDDRDGASSPTSYPPSPATAPRSSRRKRVSAAQVARYVLLGALALLGVHSIYVFSARQYAQRFGASGLAAPPPGLNMSSVAGGLVRDATPLRTVSAFFQLAQQEVAARGLDTDNDKLGKSLVDAYVRARVPYCGAEVHPVQENNSTHTHWAPGGLISAHNTVPAAAAACFPLHHDEFAKWWPYPHAPCISTNLRAVAGAGRAFVAPGCDLSAQGQALLQDMGDERFLGKDIEVVPVGSERARCKSRIEHTLMVVGRQDQWNPFHVAEDLITTVVVMLASAAALPDLIDRRLQLVFNDKFGMDGNHFTPLWDRVGAWAPRRLSLDPWIEGECSVTNTIHSVGAGASLLSAMGVDNEFRAASTITWAASHYYRHLFGLSARSLQPKPAPAARRPLNVLWISRAKLDAVAEAQNDMSTWRGVRVLKNEGEVLERIRRGFSEMCGGAASWCAFHDVRDEPEGWGVDGAVAGGPTPVRFAAIDPTVHALETQIHYAGHATIMVGQHGGALGLGLFLPPGDAAIMELQVDEARANHHFEHLAYETGQRYEMVEIQVKVDAERLWERIKAMVETMAK</sequence>
<gene>
    <name evidence="3" type="ORF">LOC62_02G003288</name>
</gene>
<dbReference type="RefSeq" id="XP_062625804.1">
    <property type="nucleotide sequence ID" value="XM_062769820.1"/>
</dbReference>